<feature type="transmembrane region" description="Helical" evidence="1">
    <location>
        <begin position="432"/>
        <end position="453"/>
    </location>
</feature>
<keyword evidence="1" id="KW-0812">Transmembrane</keyword>
<dbReference type="RefSeq" id="WP_116064862.1">
    <property type="nucleotide sequence ID" value="NZ_QRDZ01000038.1"/>
</dbReference>
<dbReference type="AlphaFoldDB" id="A0A3D9I591"/>
<accession>A0A3D9I591</accession>
<dbReference type="Gene3D" id="3.20.20.70">
    <property type="entry name" value="Aldolase class I"/>
    <property type="match status" value="1"/>
</dbReference>
<dbReference type="Proteomes" id="UP000256977">
    <property type="component" value="Unassembled WGS sequence"/>
</dbReference>
<feature type="transmembrane region" description="Helical" evidence="1">
    <location>
        <begin position="459"/>
        <end position="475"/>
    </location>
</feature>
<gene>
    <name evidence="2" type="ORF">DFP98_13858</name>
</gene>
<feature type="transmembrane region" description="Helical" evidence="1">
    <location>
        <begin position="615"/>
        <end position="638"/>
    </location>
</feature>
<protein>
    <submittedName>
        <fullName evidence="2">Dihydroorotate dehydrogenase</fullName>
    </submittedName>
</protein>
<feature type="transmembrane region" description="Helical" evidence="1">
    <location>
        <begin position="347"/>
        <end position="368"/>
    </location>
</feature>
<keyword evidence="1" id="KW-0472">Membrane</keyword>
<evidence type="ECO:0000256" key="1">
    <source>
        <dbReference type="SAM" id="Phobius"/>
    </source>
</evidence>
<feature type="transmembrane region" description="Helical" evidence="1">
    <location>
        <begin position="587"/>
        <end position="609"/>
    </location>
</feature>
<name>A0A3D9I591_9BACL</name>
<dbReference type="EMBL" id="QRDZ01000038">
    <property type="protein sequence ID" value="RED56689.1"/>
    <property type="molecule type" value="Genomic_DNA"/>
</dbReference>
<keyword evidence="3" id="KW-1185">Reference proteome</keyword>
<dbReference type="OrthoDB" id="9802377at2"/>
<dbReference type="InterPro" id="IPR013785">
    <property type="entry name" value="Aldolase_TIM"/>
</dbReference>
<evidence type="ECO:0000313" key="2">
    <source>
        <dbReference type="EMBL" id="RED56689.1"/>
    </source>
</evidence>
<feature type="transmembrane region" description="Helical" evidence="1">
    <location>
        <begin position="559"/>
        <end position="580"/>
    </location>
</feature>
<reference evidence="2 3" key="1">
    <citation type="submission" date="2018-07" db="EMBL/GenBank/DDBJ databases">
        <title>Genomic Encyclopedia of Type Strains, Phase III (KMG-III): the genomes of soil and plant-associated and newly described type strains.</title>
        <authorList>
            <person name="Whitman W."/>
        </authorList>
    </citation>
    <scope>NUCLEOTIDE SEQUENCE [LARGE SCALE GENOMIC DNA]</scope>
    <source>
        <strain evidence="2 3">CECT 7287</strain>
    </source>
</reference>
<feature type="transmembrane region" description="Helical" evidence="1">
    <location>
        <begin position="495"/>
        <end position="520"/>
    </location>
</feature>
<proteinExistence type="predicted"/>
<evidence type="ECO:0000313" key="3">
    <source>
        <dbReference type="Proteomes" id="UP000256977"/>
    </source>
</evidence>
<keyword evidence="1" id="KW-1133">Transmembrane helix</keyword>
<feature type="transmembrane region" description="Helical" evidence="1">
    <location>
        <begin position="404"/>
        <end position="420"/>
    </location>
</feature>
<dbReference type="SUPFAM" id="SSF51395">
    <property type="entry name" value="FMN-linked oxidoreductases"/>
    <property type="match status" value="1"/>
</dbReference>
<comment type="caution">
    <text evidence="2">The sequence shown here is derived from an EMBL/GenBank/DDBJ whole genome shotgun (WGS) entry which is preliminary data.</text>
</comment>
<sequence length="656" mass="71600">MPDWSYQTLFKPVLSRLPSRIARGFTLGAMGRISRIPGGTFLIKTLGHMEPSPLLQDRIASLPVQTPLGLSGSVDPAGIAHRALSQFGFGFIEIGPVTVRPVVSEEPIVNERTSGTIVYPQEYENPGLVRSLSMLDKSKDGLPRFVRIAPEPRSSSDQAIEQLRLLVQAFSLTKVAGFYIEALAADSSLDENLVQVQQFSAFIRSMPEAPSQLSFLYIPLDFPNAQLQHILPVMDRGLWTGCMIGGALRTPGGAARFGLEGKSLALEKIRLIRECVPAKNWLIHSSAGIHEPQDAVETLRAGADQLLLNSGLVDSGPGLPKRINEAVIHERLSGTPTPVPPSFWKHWGWMCLLGLGMIFGGVVAWLIAESSVLLPYDEDYLGMARDEVGRINEHLLHFMSHDRITLAGTMISIGILYYRLGKYGMKSGQHWARTAVLTSGAVGFPSFFLYLGYGFFDPLHAAAALILLPMFLLAMRRNPDQPLREPVNLRNSREWLLGLWGQLCFVALGVSLSVGGLVIAGVGVTDVFVPQDLAFMGVTPAELNAANPKLIPLIAHDRAGFGGALFSNAVMLLIVALWGIQQGQRWLWWTLLAGGSPAFIAGLSVHFSIGYRDFIHLLPAYFAAALYVAGLILLYPYLMKDVRLSSDKAAKSMTVT</sequence>
<organism evidence="2 3">
    <name type="scientific">Cohnella phaseoli</name>
    <dbReference type="NCBI Taxonomy" id="456490"/>
    <lineage>
        <taxon>Bacteria</taxon>
        <taxon>Bacillati</taxon>
        <taxon>Bacillota</taxon>
        <taxon>Bacilli</taxon>
        <taxon>Bacillales</taxon>
        <taxon>Paenibacillaceae</taxon>
        <taxon>Cohnella</taxon>
    </lineage>
</organism>